<reference evidence="3 4" key="1">
    <citation type="submission" date="2019-08" db="EMBL/GenBank/DDBJ databases">
        <authorList>
            <person name="Lei W."/>
        </authorList>
    </citation>
    <scope>NUCLEOTIDE SEQUENCE [LARGE SCALE GENOMIC DNA]</scope>
    <source>
        <strain evidence="3 4">CCUG 66496</strain>
    </source>
</reference>
<dbReference type="OrthoDB" id="61127at2"/>
<accession>A0A5C5SC54</accession>
<evidence type="ECO:0000313" key="3">
    <source>
        <dbReference type="EMBL" id="TWS98154.1"/>
    </source>
</evidence>
<dbReference type="SUPFAM" id="SSF52540">
    <property type="entry name" value="P-loop containing nucleoside triphosphate hydrolases"/>
    <property type="match status" value="1"/>
</dbReference>
<dbReference type="InterPro" id="IPR002611">
    <property type="entry name" value="IstB_ATP-bd"/>
</dbReference>
<dbReference type="InterPro" id="IPR009928">
    <property type="entry name" value="DnaI_N"/>
</dbReference>
<dbReference type="Pfam" id="PF01695">
    <property type="entry name" value="IstB_IS21"/>
    <property type="match status" value="1"/>
</dbReference>
<feature type="domain" description="IstB-like ATP-binding" evidence="1">
    <location>
        <begin position="103"/>
        <end position="266"/>
    </location>
</feature>
<gene>
    <name evidence="3" type="primary">dnaI</name>
    <name evidence="3" type="ORF">FRX57_04290</name>
</gene>
<evidence type="ECO:0000313" key="4">
    <source>
        <dbReference type="Proteomes" id="UP000317430"/>
    </source>
</evidence>
<dbReference type="GO" id="GO:0006260">
    <property type="term" value="P:DNA replication"/>
    <property type="evidence" value="ECO:0007669"/>
    <property type="project" value="TreeGrafter"/>
</dbReference>
<dbReference type="Gene3D" id="3.40.50.300">
    <property type="entry name" value="P-loop containing nucleotide triphosphate hydrolases"/>
    <property type="match status" value="1"/>
</dbReference>
<evidence type="ECO:0000259" key="1">
    <source>
        <dbReference type="Pfam" id="PF01695"/>
    </source>
</evidence>
<dbReference type="Proteomes" id="UP000317430">
    <property type="component" value="Unassembled WGS sequence"/>
</dbReference>
<dbReference type="AlphaFoldDB" id="A0A5C5SC54"/>
<dbReference type="NCBIfam" id="NF006505">
    <property type="entry name" value="PRK08939.1"/>
    <property type="match status" value="1"/>
</dbReference>
<organism evidence="3 4">
    <name type="scientific">Streptococcus cuniculipharyngis</name>
    <dbReference type="NCBI Taxonomy" id="1562651"/>
    <lineage>
        <taxon>Bacteria</taxon>
        <taxon>Bacillati</taxon>
        <taxon>Bacillota</taxon>
        <taxon>Bacilli</taxon>
        <taxon>Lactobacillales</taxon>
        <taxon>Streptococcaceae</taxon>
        <taxon>Streptococcus</taxon>
    </lineage>
</organism>
<comment type="caution">
    <text evidence="3">The sequence shown here is derived from an EMBL/GenBank/DDBJ whole genome shotgun (WGS) entry which is preliminary data.</text>
</comment>
<protein>
    <submittedName>
        <fullName evidence="3">Primosomal protein DnaI</fullName>
    </submittedName>
</protein>
<sequence length="300" mass="34583">MERVGQTLGQGRLTSHLSTEEIIQKILADSDVATFIAKEGLDQLAIKRSLPKFNQYLIEREKFLTQDQTYLAKGYQPILAMNEGYADVSYLETAELKYRQQERDVLSRIRLLNLPKSYRQVTIEDIALDDLKRIPVFDALVDFVNHYPQGQSKGIYLYGDMGLGKSFMMAAFAHELSKKKEVSTTLVHFPSFAIDIKQAIKTGEVKEEIDRLKLAPVLVLDDIGAEQTSSWLRDEVLQVILQYRMQEELPTFFTSNYSLADLEKKMAQVKDNDEAWPAKRVMERIRYLAREIHLVGENRR</sequence>
<dbReference type="EMBL" id="VOHL01000002">
    <property type="protein sequence ID" value="TWS98154.1"/>
    <property type="molecule type" value="Genomic_DNA"/>
</dbReference>
<dbReference type="PANTHER" id="PTHR30050">
    <property type="entry name" value="CHROMOSOMAL REPLICATION INITIATOR PROTEIN DNAA"/>
    <property type="match status" value="1"/>
</dbReference>
<evidence type="ECO:0000259" key="2">
    <source>
        <dbReference type="Pfam" id="PF07319"/>
    </source>
</evidence>
<dbReference type="PANTHER" id="PTHR30050:SF8">
    <property type="entry name" value="PRIMOSOMAL PROTEIN DNAI"/>
    <property type="match status" value="1"/>
</dbReference>
<dbReference type="Pfam" id="PF07319">
    <property type="entry name" value="DnaI_N"/>
    <property type="match status" value="1"/>
</dbReference>
<dbReference type="InterPro" id="IPR027417">
    <property type="entry name" value="P-loop_NTPase"/>
</dbReference>
<dbReference type="RefSeq" id="WP_146567049.1">
    <property type="nucleotide sequence ID" value="NZ_VOHL01000002.1"/>
</dbReference>
<feature type="domain" description="Primosomal DnaI N-terminal" evidence="2">
    <location>
        <begin position="1"/>
        <end position="90"/>
    </location>
</feature>
<proteinExistence type="predicted"/>
<keyword evidence="4" id="KW-1185">Reference proteome</keyword>
<dbReference type="GO" id="GO:0005524">
    <property type="term" value="F:ATP binding"/>
    <property type="evidence" value="ECO:0007669"/>
    <property type="project" value="InterPro"/>
</dbReference>
<name>A0A5C5SC54_9STRE</name>